<feature type="transmembrane region" description="Helical" evidence="6">
    <location>
        <begin position="6"/>
        <end position="25"/>
    </location>
</feature>
<evidence type="ECO:0000313" key="7">
    <source>
        <dbReference type="EMBL" id="MBD8030120.1"/>
    </source>
</evidence>
<dbReference type="GO" id="GO:0044341">
    <property type="term" value="P:sodium-dependent phosphate transport"/>
    <property type="evidence" value="ECO:0007669"/>
    <property type="project" value="InterPro"/>
</dbReference>
<evidence type="ECO:0000256" key="5">
    <source>
        <dbReference type="ARBA" id="ARBA00023136"/>
    </source>
</evidence>
<dbReference type="GO" id="GO:0005436">
    <property type="term" value="F:sodium:phosphate symporter activity"/>
    <property type="evidence" value="ECO:0007669"/>
    <property type="project" value="InterPro"/>
</dbReference>
<proteinExistence type="predicted"/>
<evidence type="ECO:0000256" key="3">
    <source>
        <dbReference type="ARBA" id="ARBA00022692"/>
    </source>
</evidence>
<evidence type="ECO:0000313" key="8">
    <source>
        <dbReference type="Proteomes" id="UP000650224"/>
    </source>
</evidence>
<feature type="transmembrane region" description="Helical" evidence="6">
    <location>
        <begin position="282"/>
        <end position="306"/>
    </location>
</feature>
<dbReference type="EMBL" id="JACSPR010000004">
    <property type="protein sequence ID" value="MBD8030120.1"/>
    <property type="molecule type" value="Genomic_DNA"/>
</dbReference>
<feature type="transmembrane region" description="Helical" evidence="6">
    <location>
        <begin position="312"/>
        <end position="334"/>
    </location>
</feature>
<protein>
    <submittedName>
        <fullName evidence="7">Na/Pi cotransporter family protein</fullName>
    </submittedName>
</protein>
<dbReference type="PANTHER" id="PTHR10010">
    <property type="entry name" value="SOLUTE CARRIER FAMILY 34 SODIUM PHOSPHATE , MEMBER 2-RELATED"/>
    <property type="match status" value="1"/>
</dbReference>
<dbReference type="InterPro" id="IPR003841">
    <property type="entry name" value="Na/Pi_transpt"/>
</dbReference>
<keyword evidence="2" id="KW-1003">Cell membrane</keyword>
<feature type="transmembrane region" description="Helical" evidence="6">
    <location>
        <begin position="80"/>
        <end position="100"/>
    </location>
</feature>
<feature type="transmembrane region" description="Helical" evidence="6">
    <location>
        <begin position="112"/>
        <end position="133"/>
    </location>
</feature>
<gene>
    <name evidence="7" type="ORF">H9627_07270</name>
</gene>
<organism evidence="7 8">
    <name type="scientific">Corynebacterium gallinarum</name>
    <dbReference type="NCBI Taxonomy" id="2762214"/>
    <lineage>
        <taxon>Bacteria</taxon>
        <taxon>Bacillati</taxon>
        <taxon>Actinomycetota</taxon>
        <taxon>Actinomycetes</taxon>
        <taxon>Mycobacteriales</taxon>
        <taxon>Corynebacteriaceae</taxon>
        <taxon>Corynebacterium</taxon>
    </lineage>
</organism>
<evidence type="ECO:0000256" key="6">
    <source>
        <dbReference type="SAM" id="Phobius"/>
    </source>
</evidence>
<sequence length="382" mass="39995">MRWLIVLVSIFAIIVGINLILDGVYNVGSASTARMYDLARDPLIGLLIGILATALVQSSTTTTTLTVAAVGAGIVSVPVAIPIIMGANVGTTMTALLVAFSYMGERREFKKAFTTAAMHLWFNMLVMMVLLTVEMLFHPLQNISGELAEAFLGAGDTSAPTTHVVQAVVEPFIALIGTNGLFGMAGSAGMATLLTLGTGTLLILVAIRVMSYQLRMITAATAHSLLDKFSLSGPEDTPHIGVRSNLIGFGIGLLFTVLVTASSVTVSSMQPFAVTQSLKRRVILAVILGANVGTTLTATVATLAVVGVYGAFALQAALVHVLFNVIGSTLVLSIPRLSQMIISLAETSAGIAARSYTNALIFILGFYIAIPAAVLLLYTMMN</sequence>
<comment type="caution">
    <text evidence="7">The sequence shown here is derived from an EMBL/GenBank/DDBJ whole genome shotgun (WGS) entry which is preliminary data.</text>
</comment>
<keyword evidence="8" id="KW-1185">Reference proteome</keyword>
<evidence type="ECO:0000256" key="4">
    <source>
        <dbReference type="ARBA" id="ARBA00022989"/>
    </source>
</evidence>
<comment type="subcellular location">
    <subcellularLocation>
        <location evidence="1">Cell membrane</location>
        <topology evidence="1">Multi-pass membrane protein</topology>
    </subcellularLocation>
</comment>
<accession>A0A8I0HQY5</accession>
<dbReference type="Proteomes" id="UP000650224">
    <property type="component" value="Unassembled WGS sequence"/>
</dbReference>
<dbReference type="Pfam" id="PF02690">
    <property type="entry name" value="Na_Pi_cotrans"/>
    <property type="match status" value="1"/>
</dbReference>
<feature type="transmembrane region" description="Helical" evidence="6">
    <location>
        <begin position="246"/>
        <end position="270"/>
    </location>
</feature>
<feature type="transmembrane region" description="Helical" evidence="6">
    <location>
        <begin position="46"/>
        <end position="74"/>
    </location>
</feature>
<feature type="transmembrane region" description="Helical" evidence="6">
    <location>
        <begin position="355"/>
        <end position="378"/>
    </location>
</feature>
<keyword evidence="4 6" id="KW-1133">Transmembrane helix</keyword>
<dbReference type="PANTHER" id="PTHR10010:SF46">
    <property type="entry name" value="SODIUM-DEPENDENT PHOSPHATE TRANSPORT PROTEIN 2B"/>
    <property type="match status" value="1"/>
</dbReference>
<reference evidence="7 8" key="1">
    <citation type="submission" date="2020-08" db="EMBL/GenBank/DDBJ databases">
        <title>A Genomic Blueprint of the Chicken Gut Microbiome.</title>
        <authorList>
            <person name="Gilroy R."/>
            <person name="Ravi A."/>
            <person name="Getino M."/>
            <person name="Pursley I."/>
            <person name="Horton D.L."/>
            <person name="Alikhan N.-F."/>
            <person name="Baker D."/>
            <person name="Gharbi K."/>
            <person name="Hall N."/>
            <person name="Watson M."/>
            <person name="Adriaenssens E.M."/>
            <person name="Foster-Nyarko E."/>
            <person name="Jarju S."/>
            <person name="Secka A."/>
            <person name="Antonio M."/>
            <person name="Oren A."/>
            <person name="Chaudhuri R."/>
            <person name="La Ragione R.M."/>
            <person name="Hildebrand F."/>
            <person name="Pallen M.J."/>
        </authorList>
    </citation>
    <scope>NUCLEOTIDE SEQUENCE [LARGE SCALE GENOMIC DNA]</scope>
    <source>
        <strain evidence="7 8">Sa1YVA5</strain>
    </source>
</reference>
<keyword evidence="5 6" id="KW-0472">Membrane</keyword>
<keyword evidence="3 6" id="KW-0812">Transmembrane</keyword>
<dbReference type="AlphaFoldDB" id="A0A8I0HQY5"/>
<evidence type="ECO:0000256" key="1">
    <source>
        <dbReference type="ARBA" id="ARBA00004651"/>
    </source>
</evidence>
<name>A0A8I0HQY5_9CORY</name>
<dbReference type="GO" id="GO:0005886">
    <property type="term" value="C:plasma membrane"/>
    <property type="evidence" value="ECO:0007669"/>
    <property type="project" value="UniProtKB-SubCell"/>
</dbReference>
<dbReference type="NCBIfam" id="NF037997">
    <property type="entry name" value="Na_Pi_symport"/>
    <property type="match status" value="1"/>
</dbReference>
<evidence type="ECO:0000256" key="2">
    <source>
        <dbReference type="ARBA" id="ARBA00022475"/>
    </source>
</evidence>